<dbReference type="GO" id="GO:0003917">
    <property type="term" value="F:DNA topoisomerase type I (single strand cut, ATP-independent) activity"/>
    <property type="evidence" value="ECO:0007669"/>
    <property type="project" value="UniProtKB-UniRule"/>
</dbReference>
<evidence type="ECO:0000256" key="8">
    <source>
        <dbReference type="HAMAP-Rule" id="MF_00952"/>
    </source>
</evidence>
<dbReference type="InterPro" id="IPR023406">
    <property type="entry name" value="Topo_IA_AS"/>
</dbReference>
<dbReference type="RefSeq" id="WP_255037222.1">
    <property type="nucleotide sequence ID" value="NZ_RJUF01000028.1"/>
</dbReference>
<dbReference type="GO" id="GO:0003677">
    <property type="term" value="F:DNA binding"/>
    <property type="evidence" value="ECO:0007669"/>
    <property type="project" value="UniProtKB-KW"/>
</dbReference>
<evidence type="ECO:0000259" key="10">
    <source>
        <dbReference type="PROSITE" id="PS52039"/>
    </source>
</evidence>
<dbReference type="PRINTS" id="PR00417">
    <property type="entry name" value="PRTPISMRASEI"/>
</dbReference>
<dbReference type="GO" id="GO:0006265">
    <property type="term" value="P:DNA topological change"/>
    <property type="evidence" value="ECO:0007669"/>
    <property type="project" value="UniProtKB-UniRule"/>
</dbReference>
<feature type="site" description="Interaction with DNA" evidence="8">
    <location>
        <position position="141"/>
    </location>
</feature>
<feature type="domain" description="Toprim" evidence="9">
    <location>
        <begin position="3"/>
        <end position="111"/>
    </location>
</feature>
<dbReference type="PROSITE" id="PS52039">
    <property type="entry name" value="TOPO_IA_2"/>
    <property type="match status" value="1"/>
</dbReference>
<dbReference type="PANTHER" id="PTHR42785">
    <property type="entry name" value="DNA TOPOISOMERASE, TYPE IA, CORE"/>
    <property type="match status" value="1"/>
</dbReference>
<comment type="caution">
    <text evidence="11">The sequence shown here is derived from an EMBL/GenBank/DDBJ whole genome shotgun (WGS) entry which is preliminary data.</text>
</comment>
<dbReference type="InterPro" id="IPR006171">
    <property type="entry name" value="TOPRIM_dom"/>
</dbReference>
<feature type="domain" description="Topo IA-type catalytic" evidence="10">
    <location>
        <begin position="127"/>
        <end position="574"/>
    </location>
</feature>
<dbReference type="SUPFAM" id="SSF56712">
    <property type="entry name" value="Prokaryotic type I DNA topoisomerase"/>
    <property type="match status" value="1"/>
</dbReference>
<dbReference type="InterPro" id="IPR013824">
    <property type="entry name" value="Topo_IA_cen_sub1"/>
</dbReference>
<feature type="active site" description="O-(5'-phospho-DNA)-tyrosine intermediate" evidence="8">
    <location>
        <position position="286"/>
    </location>
</feature>
<feature type="site" description="Interaction with DNA" evidence="8">
    <location>
        <position position="288"/>
    </location>
</feature>
<dbReference type="SMART" id="SM00436">
    <property type="entry name" value="TOP1Bc"/>
    <property type="match status" value="1"/>
</dbReference>
<keyword evidence="7 8" id="KW-0413">Isomerase</keyword>
<dbReference type="Gene3D" id="2.70.20.10">
    <property type="entry name" value="Topoisomerase I, domain 3"/>
    <property type="match status" value="1"/>
</dbReference>
<feature type="site" description="Interaction with DNA" evidence="8">
    <location>
        <position position="137"/>
    </location>
</feature>
<dbReference type="PROSITE" id="PS00396">
    <property type="entry name" value="TOPO_IA_1"/>
    <property type="match status" value="1"/>
</dbReference>
<dbReference type="InterPro" id="IPR028612">
    <property type="entry name" value="Topoisom_1_IA"/>
</dbReference>
<keyword evidence="12" id="KW-1185">Reference proteome</keyword>
<dbReference type="InterPro" id="IPR003601">
    <property type="entry name" value="Topo_IA_2"/>
</dbReference>
<dbReference type="Pfam" id="PF13368">
    <property type="entry name" value="Toprim_C_rpt"/>
    <property type="match status" value="4"/>
</dbReference>
<dbReference type="InterPro" id="IPR023405">
    <property type="entry name" value="Topo_IA_core_domain"/>
</dbReference>
<dbReference type="Gene3D" id="3.40.50.140">
    <property type="match status" value="1"/>
</dbReference>
<evidence type="ECO:0000256" key="4">
    <source>
        <dbReference type="ARBA" id="ARBA00022842"/>
    </source>
</evidence>
<feature type="site" description="Interaction with DNA" evidence="8">
    <location>
        <position position="153"/>
    </location>
</feature>
<dbReference type="InterPro" id="IPR013497">
    <property type="entry name" value="Topo_IA_cen"/>
</dbReference>
<feature type="region of interest" description="Interaction with DNA" evidence="8">
    <location>
        <begin position="165"/>
        <end position="170"/>
    </location>
</feature>
<dbReference type="SMART" id="SM00493">
    <property type="entry name" value="TOPRIM"/>
    <property type="match status" value="1"/>
</dbReference>
<feature type="site" description="Interaction with DNA" evidence="8">
    <location>
        <position position="475"/>
    </location>
</feature>
<comment type="subunit">
    <text evidence="8">Monomer.</text>
</comment>
<dbReference type="Proteomes" id="UP001204144">
    <property type="component" value="Unassembled WGS sequence"/>
</dbReference>
<keyword evidence="3" id="KW-0479">Metal-binding</keyword>
<dbReference type="GO" id="GO:0046872">
    <property type="term" value="F:metal ion binding"/>
    <property type="evidence" value="ECO:0007669"/>
    <property type="project" value="UniProtKB-KW"/>
</dbReference>
<comment type="function">
    <text evidence="8">Releases the supercoiling and torsional tension of DNA, which is introduced during the DNA replication and transcription, by transiently cleaving and rejoining one strand of the DNA duplex. Introduces a single-strand break via transesterification at a target site in duplex DNA. The scissile phosphodiester is attacked by the catalytic tyrosine of the enzyme, resulting in the formation of a DNA-(5'-phosphotyrosyl)-enzyme intermediate and the expulsion of a 3'-OH DNA strand. The free DNA strand then undergoes passage around the unbroken strand, thus removing DNA supercoils. Finally, in the religation step, the DNA 3'-OH attacks the covalent intermediate to expel the active-site tyrosine and restore the DNA phosphodiester backbone.</text>
</comment>
<dbReference type="InterPro" id="IPR034149">
    <property type="entry name" value="TOPRIM_TopoI"/>
</dbReference>
<dbReference type="Gene3D" id="1.10.290.10">
    <property type="entry name" value="Topoisomerase I, domain 4"/>
    <property type="match status" value="1"/>
</dbReference>
<dbReference type="HAMAP" id="MF_00952">
    <property type="entry name" value="Topoisom_1_prok"/>
    <property type="match status" value="1"/>
</dbReference>
<evidence type="ECO:0000256" key="2">
    <source>
        <dbReference type="ARBA" id="ARBA00009446"/>
    </source>
</evidence>
<dbReference type="NCBIfam" id="TIGR01051">
    <property type="entry name" value="topA_bact"/>
    <property type="match status" value="1"/>
</dbReference>
<dbReference type="InterPro" id="IPR013826">
    <property type="entry name" value="Topo_IA_cen_sub3"/>
</dbReference>
<dbReference type="Pfam" id="PF01131">
    <property type="entry name" value="Topoisom_bac"/>
    <property type="match status" value="1"/>
</dbReference>
<feature type="site" description="Interaction with DNA" evidence="8">
    <location>
        <position position="138"/>
    </location>
</feature>
<evidence type="ECO:0000256" key="7">
    <source>
        <dbReference type="ARBA" id="ARBA00023235"/>
    </source>
</evidence>
<name>A0AAE3H3P1_9BACT</name>
<dbReference type="Gene3D" id="1.10.460.10">
    <property type="entry name" value="Topoisomerase I, domain 2"/>
    <property type="match status" value="2"/>
</dbReference>
<dbReference type="InterPro" id="IPR000380">
    <property type="entry name" value="Topo_IA"/>
</dbReference>
<dbReference type="PROSITE" id="PS50880">
    <property type="entry name" value="TOPRIM"/>
    <property type="match status" value="1"/>
</dbReference>
<comment type="caution">
    <text evidence="8">Lacks conserved residue(s) required for the propagation of feature annotation.</text>
</comment>
<comment type="similarity">
    <text evidence="2 8">Belongs to the type IA topoisomerase family.</text>
</comment>
<dbReference type="InterPro" id="IPR025589">
    <property type="entry name" value="Toprim_C_rpt"/>
</dbReference>
<keyword evidence="6 8" id="KW-0238">DNA-binding</keyword>
<dbReference type="EC" id="5.6.2.1" evidence="8"/>
<dbReference type="SMART" id="SM00437">
    <property type="entry name" value="TOP1Ac"/>
    <property type="match status" value="1"/>
</dbReference>
<gene>
    <name evidence="8 11" type="primary">topA</name>
    <name evidence="11" type="ORF">EGI31_10770</name>
</gene>
<dbReference type="InterPro" id="IPR005733">
    <property type="entry name" value="TopoI_bac-type"/>
</dbReference>
<dbReference type="InterPro" id="IPR003602">
    <property type="entry name" value="Topo_IA_DNA-bd_dom"/>
</dbReference>
<keyword evidence="5 8" id="KW-0799">Topoisomerase</keyword>
<proteinExistence type="inferred from homology"/>
<dbReference type="InterPro" id="IPR013825">
    <property type="entry name" value="Topo_IA_cen_sub2"/>
</dbReference>
<dbReference type="Pfam" id="PF01751">
    <property type="entry name" value="Toprim"/>
    <property type="match status" value="1"/>
</dbReference>
<evidence type="ECO:0000256" key="5">
    <source>
        <dbReference type="ARBA" id="ARBA00023029"/>
    </source>
</evidence>
<dbReference type="CDD" id="cd03363">
    <property type="entry name" value="TOPRIM_TopoIA_TopoI"/>
    <property type="match status" value="1"/>
</dbReference>
<evidence type="ECO:0000313" key="12">
    <source>
        <dbReference type="Proteomes" id="UP001204144"/>
    </source>
</evidence>
<keyword evidence="4" id="KW-0460">Magnesium</keyword>
<dbReference type="AlphaFoldDB" id="A0AAE3H3P1"/>
<protein>
    <recommendedName>
        <fullName evidence="8">DNA topoisomerase 1</fullName>
        <ecNumber evidence="8">5.6.2.1</ecNumber>
    </recommendedName>
    <alternativeName>
        <fullName evidence="8">DNA topoisomerase I</fullName>
    </alternativeName>
</protein>
<accession>A0AAE3H3P1</accession>
<dbReference type="PANTHER" id="PTHR42785:SF1">
    <property type="entry name" value="DNA TOPOISOMERASE"/>
    <property type="match status" value="1"/>
</dbReference>
<dbReference type="EMBL" id="RJUF01000028">
    <property type="protein sequence ID" value="MCP9763439.1"/>
    <property type="molecule type" value="Genomic_DNA"/>
</dbReference>
<sequence>MSKNLVIVESPAKAKTIEGYLGSDFIVKSSFGHIRDLPEKELGVDVDKEFQPTYQISGDKIKVVNELKKLAAGKEVWLATDDDREGEAISWHLKEALGLGDDTKRIVFREITKNAINKAIEIPRTIDIDLVNAQQARRILDRLVGFQLSPVLWKKIRAGDRKNLSAGRVQSVTVRIVVEREREIETFDSKSSFKVVAHFLVEKNKVLSAELSKNFEKEADAEKFLQDCLPAVYAIAGLEVKPTTKSPAAPFTTSTLQQEASRKLGFSVLQTMTLAQKLYESGKISYMRTDSTSLSSEAMENAKGQIISAYGEKFSKPRVFKTKDKSAQEAHEAIRPTDFAVTDAGSERNEKRLYDLIWKRAIASQMSEAIIERTIAKISISTRPEELTASGEVIKFEGFLKVYLESSDDEDEENKDMLPPLSVGQSLNLIHMKATERFTRPPARYTEASLVKKLEELGIGRPSTYAPTISTVIRREYVVKEDRPGFQRDFKEFLLKDGQINSSVGSENYGTEKAKLFPTNLGIIVNDYLVENFEDVLNYKFTAKVENEFDEVAEGKVPWQKMIANFYNDFHNKIEEATGENGAKAAGSYELGVDPESGKKIFAKIGKFGPYLQVGEATDEDKPAFVSIKKGTMISSMTFEEALAILQGPKLPLELGLYEGNAIVVNEGRYGPYVLYNGKYINLEKGEDPLSITKERAIEIIEARLSGSDNSLPRDMAEYEGQAVVINKGRFGPYIKHGAVYYNIGKTEDPLTIDDKRVVEIIKEQKEAAAKKIIREYPENDKVKVLNGRYGPYIQVGKRNVKIPKGTVPEELTLEDCLKLAEA</sequence>
<reference evidence="11 12" key="1">
    <citation type="submission" date="2018-11" db="EMBL/GenBank/DDBJ databases">
        <title>Novel bacteria species description.</title>
        <authorList>
            <person name="Han J.-H."/>
        </authorList>
    </citation>
    <scope>NUCLEOTIDE SEQUENCE [LARGE SCALE GENOMIC DNA]</scope>
    <source>
        <strain evidence="11 12">KCTC23259</strain>
    </source>
</reference>
<feature type="site" description="Interaction with DNA" evidence="8">
    <location>
        <position position="33"/>
    </location>
</feature>
<evidence type="ECO:0000259" key="9">
    <source>
        <dbReference type="PROSITE" id="PS50880"/>
    </source>
</evidence>
<evidence type="ECO:0000256" key="3">
    <source>
        <dbReference type="ARBA" id="ARBA00022723"/>
    </source>
</evidence>
<dbReference type="CDD" id="cd00186">
    <property type="entry name" value="TOP1Ac"/>
    <property type="match status" value="1"/>
</dbReference>
<comment type="catalytic activity">
    <reaction evidence="1 8">
        <text>ATP-independent breakage of single-stranded DNA, followed by passage and rejoining.</text>
        <dbReference type="EC" id="5.6.2.1"/>
    </reaction>
</comment>
<organism evidence="11 12">
    <name type="scientific">Lacihabitans soyangensis</name>
    <dbReference type="NCBI Taxonomy" id="869394"/>
    <lineage>
        <taxon>Bacteria</taxon>
        <taxon>Pseudomonadati</taxon>
        <taxon>Bacteroidota</taxon>
        <taxon>Cytophagia</taxon>
        <taxon>Cytophagales</taxon>
        <taxon>Leadbetterellaceae</taxon>
        <taxon>Lacihabitans</taxon>
    </lineage>
</organism>
<evidence type="ECO:0000313" key="11">
    <source>
        <dbReference type="EMBL" id="MCP9763439.1"/>
    </source>
</evidence>
<evidence type="ECO:0000256" key="1">
    <source>
        <dbReference type="ARBA" id="ARBA00000213"/>
    </source>
</evidence>
<evidence type="ECO:0000256" key="6">
    <source>
        <dbReference type="ARBA" id="ARBA00023125"/>
    </source>
</evidence>